<evidence type="ECO:0000256" key="2">
    <source>
        <dbReference type="ARBA" id="ARBA00022475"/>
    </source>
</evidence>
<evidence type="ECO:0000256" key="6">
    <source>
        <dbReference type="SAM" id="Phobius"/>
    </source>
</evidence>
<dbReference type="InterPro" id="IPR050638">
    <property type="entry name" value="AA-Vitamin_Transporters"/>
</dbReference>
<accession>F2NKC1</accession>
<dbReference type="eggNOG" id="COG0697">
    <property type="taxonomic scope" value="Bacteria"/>
</dbReference>
<feature type="transmembrane region" description="Helical" evidence="6">
    <location>
        <begin position="148"/>
        <end position="167"/>
    </location>
</feature>
<protein>
    <recommendedName>
        <fullName evidence="7">EamA domain-containing protein</fullName>
    </recommendedName>
</protein>
<dbReference type="GO" id="GO:0005886">
    <property type="term" value="C:plasma membrane"/>
    <property type="evidence" value="ECO:0007669"/>
    <property type="project" value="UniProtKB-SubCell"/>
</dbReference>
<dbReference type="Proteomes" id="UP000007030">
    <property type="component" value="Chromosome"/>
</dbReference>
<dbReference type="Gene3D" id="1.10.3730.20">
    <property type="match status" value="1"/>
</dbReference>
<sequence>MTPMGYVLILLAAVCWGLIGPVAKLAFREGMEPLEVAFWRAALGGVLFGAHAAWRRSGRVAREHLGVLVAFGLVGVTLFYGAYQLAVEQGGAALASVLLYTAPAWVAGMGVLWLGERLTPAKLVALGMTVLGVVGVALGGSAEVRPSVSAVGWGLVSGLAYALYYLFGKRYFERYDPALLYAYALPVGAVGLLPWVSFSAKTPVAWGALLGLVGVSTYLAYLLYAEGLKRVEATRASIVATLEPVVAAVLAYVWWGERFGPLQYVGAGLILAAVVVAVQGGRVSPRTERGAR</sequence>
<dbReference type="HOGENOM" id="CLU_033863_9_1_0"/>
<dbReference type="EMBL" id="CP002630">
    <property type="protein sequence ID" value="AEB12370.1"/>
    <property type="molecule type" value="Genomic_DNA"/>
</dbReference>
<feature type="transmembrane region" description="Helical" evidence="6">
    <location>
        <begin position="92"/>
        <end position="114"/>
    </location>
</feature>
<feature type="transmembrane region" description="Helical" evidence="6">
    <location>
        <begin position="261"/>
        <end position="280"/>
    </location>
</feature>
<dbReference type="STRING" id="869210.Marky_1635"/>
<feature type="transmembrane region" description="Helical" evidence="6">
    <location>
        <begin position="66"/>
        <end position="86"/>
    </location>
</feature>
<dbReference type="InterPro" id="IPR037185">
    <property type="entry name" value="EmrE-like"/>
</dbReference>
<evidence type="ECO:0000259" key="7">
    <source>
        <dbReference type="Pfam" id="PF00892"/>
    </source>
</evidence>
<evidence type="ECO:0000313" key="8">
    <source>
        <dbReference type="EMBL" id="AEB12370.1"/>
    </source>
</evidence>
<dbReference type="InterPro" id="IPR000620">
    <property type="entry name" value="EamA_dom"/>
</dbReference>
<dbReference type="KEGG" id="mhd:Marky_1635"/>
<gene>
    <name evidence="8" type="ordered locus">Marky_1635</name>
</gene>
<dbReference type="PANTHER" id="PTHR32322">
    <property type="entry name" value="INNER MEMBRANE TRANSPORTER"/>
    <property type="match status" value="1"/>
</dbReference>
<comment type="subcellular location">
    <subcellularLocation>
        <location evidence="1">Cell membrane</location>
        <topology evidence="1">Multi-pass membrane protein</topology>
    </subcellularLocation>
</comment>
<reference evidence="8 9" key="1">
    <citation type="journal article" date="2012" name="Stand. Genomic Sci.">
        <title>Complete genome sequence of the aerobic, heterotroph Marinithermus hydrothermalis type strain (T1(T)) from a deep-sea hydrothermal vent chimney.</title>
        <authorList>
            <person name="Copeland A."/>
            <person name="Gu W."/>
            <person name="Yasawong M."/>
            <person name="Lapidus A."/>
            <person name="Lucas S."/>
            <person name="Deshpande S."/>
            <person name="Pagani I."/>
            <person name="Tapia R."/>
            <person name="Cheng J.F."/>
            <person name="Goodwin L.A."/>
            <person name="Pitluck S."/>
            <person name="Liolios K."/>
            <person name="Ivanova N."/>
            <person name="Mavromatis K."/>
            <person name="Mikhailova N."/>
            <person name="Pati A."/>
            <person name="Chen A."/>
            <person name="Palaniappan K."/>
            <person name="Land M."/>
            <person name="Pan C."/>
            <person name="Brambilla E.M."/>
            <person name="Rohde M."/>
            <person name="Tindall B.J."/>
            <person name="Sikorski J."/>
            <person name="Goker M."/>
            <person name="Detter J.C."/>
            <person name="Bristow J."/>
            <person name="Eisen J.A."/>
            <person name="Markowitz V."/>
            <person name="Hugenholtz P."/>
            <person name="Kyrpides N.C."/>
            <person name="Klenk H.P."/>
            <person name="Woyke T."/>
        </authorList>
    </citation>
    <scope>NUCLEOTIDE SEQUENCE [LARGE SCALE GENOMIC DNA]</scope>
    <source>
        <strain evidence="9">DSM 14884 / JCM 11576 / T1</strain>
    </source>
</reference>
<organism evidence="8 9">
    <name type="scientific">Marinithermus hydrothermalis (strain DSM 14884 / JCM 11576 / T1)</name>
    <dbReference type="NCBI Taxonomy" id="869210"/>
    <lineage>
        <taxon>Bacteria</taxon>
        <taxon>Thermotogati</taxon>
        <taxon>Deinococcota</taxon>
        <taxon>Deinococci</taxon>
        <taxon>Thermales</taxon>
        <taxon>Thermaceae</taxon>
        <taxon>Marinithermus</taxon>
    </lineage>
</organism>
<dbReference type="SUPFAM" id="SSF103481">
    <property type="entry name" value="Multidrug resistance efflux transporter EmrE"/>
    <property type="match status" value="2"/>
</dbReference>
<keyword evidence="5 6" id="KW-0472">Membrane</keyword>
<feature type="transmembrane region" description="Helical" evidence="6">
    <location>
        <begin position="236"/>
        <end position="255"/>
    </location>
</feature>
<name>F2NKC1_MARHT</name>
<evidence type="ECO:0000256" key="5">
    <source>
        <dbReference type="ARBA" id="ARBA00023136"/>
    </source>
</evidence>
<dbReference type="PANTHER" id="PTHR32322:SF18">
    <property type="entry name" value="S-ADENOSYLMETHIONINE_S-ADENOSYLHOMOCYSTEINE TRANSPORTER"/>
    <property type="match status" value="1"/>
</dbReference>
<proteinExistence type="predicted"/>
<feature type="domain" description="EamA" evidence="7">
    <location>
        <begin position="4"/>
        <end position="136"/>
    </location>
</feature>
<keyword evidence="4 6" id="KW-1133">Transmembrane helix</keyword>
<dbReference type="Pfam" id="PF00892">
    <property type="entry name" value="EamA"/>
    <property type="match status" value="2"/>
</dbReference>
<evidence type="ECO:0000256" key="3">
    <source>
        <dbReference type="ARBA" id="ARBA00022692"/>
    </source>
</evidence>
<feature type="domain" description="EamA" evidence="7">
    <location>
        <begin position="150"/>
        <end position="277"/>
    </location>
</feature>
<feature type="transmembrane region" description="Helical" evidence="6">
    <location>
        <begin position="204"/>
        <end position="224"/>
    </location>
</feature>
<feature type="transmembrane region" description="Helical" evidence="6">
    <location>
        <begin position="123"/>
        <end position="142"/>
    </location>
</feature>
<keyword evidence="2" id="KW-1003">Cell membrane</keyword>
<evidence type="ECO:0000256" key="1">
    <source>
        <dbReference type="ARBA" id="ARBA00004651"/>
    </source>
</evidence>
<evidence type="ECO:0000313" key="9">
    <source>
        <dbReference type="Proteomes" id="UP000007030"/>
    </source>
</evidence>
<dbReference type="AlphaFoldDB" id="F2NKC1"/>
<keyword evidence="3 6" id="KW-0812">Transmembrane</keyword>
<feature type="transmembrane region" description="Helical" evidence="6">
    <location>
        <begin position="36"/>
        <end position="54"/>
    </location>
</feature>
<evidence type="ECO:0000256" key="4">
    <source>
        <dbReference type="ARBA" id="ARBA00022989"/>
    </source>
</evidence>
<keyword evidence="9" id="KW-1185">Reference proteome</keyword>
<feature type="transmembrane region" description="Helical" evidence="6">
    <location>
        <begin position="179"/>
        <end position="198"/>
    </location>
</feature>